<dbReference type="OrthoDB" id="608866at2759"/>
<dbReference type="EMBL" id="JAAIUW010000013">
    <property type="protein sequence ID" value="KAF7802731.1"/>
    <property type="molecule type" value="Genomic_DNA"/>
</dbReference>
<gene>
    <name evidence="1" type="ORF">G2W53_041842</name>
</gene>
<organism evidence="1 2">
    <name type="scientific">Senna tora</name>
    <dbReference type="NCBI Taxonomy" id="362788"/>
    <lineage>
        <taxon>Eukaryota</taxon>
        <taxon>Viridiplantae</taxon>
        <taxon>Streptophyta</taxon>
        <taxon>Embryophyta</taxon>
        <taxon>Tracheophyta</taxon>
        <taxon>Spermatophyta</taxon>
        <taxon>Magnoliopsida</taxon>
        <taxon>eudicotyledons</taxon>
        <taxon>Gunneridae</taxon>
        <taxon>Pentapetalae</taxon>
        <taxon>rosids</taxon>
        <taxon>fabids</taxon>
        <taxon>Fabales</taxon>
        <taxon>Fabaceae</taxon>
        <taxon>Caesalpinioideae</taxon>
        <taxon>Cassia clade</taxon>
        <taxon>Senna</taxon>
    </lineage>
</organism>
<protein>
    <submittedName>
        <fullName evidence="1">Uncharacterized protein</fullName>
    </submittedName>
</protein>
<evidence type="ECO:0000313" key="2">
    <source>
        <dbReference type="Proteomes" id="UP000634136"/>
    </source>
</evidence>
<reference evidence="1" key="1">
    <citation type="submission" date="2020-09" db="EMBL/GenBank/DDBJ databases">
        <title>Genome-Enabled Discovery of Anthraquinone Biosynthesis in Senna tora.</title>
        <authorList>
            <person name="Kang S.-H."/>
            <person name="Pandey R.P."/>
            <person name="Lee C.-M."/>
            <person name="Sim J.-S."/>
            <person name="Jeong J.-T."/>
            <person name="Choi B.-S."/>
            <person name="Jung M."/>
            <person name="Ginzburg D."/>
            <person name="Zhao K."/>
            <person name="Won S.Y."/>
            <person name="Oh T.-J."/>
            <person name="Yu Y."/>
            <person name="Kim N.-H."/>
            <person name="Lee O.R."/>
            <person name="Lee T.-H."/>
            <person name="Bashyal P."/>
            <person name="Kim T.-S."/>
            <person name="Lee W.-H."/>
            <person name="Kawkins C."/>
            <person name="Kim C.-K."/>
            <person name="Kim J.S."/>
            <person name="Ahn B.O."/>
            <person name="Rhee S.Y."/>
            <person name="Sohng J.K."/>
        </authorList>
    </citation>
    <scope>NUCLEOTIDE SEQUENCE</scope>
    <source>
        <tissue evidence="1">Leaf</tissue>
    </source>
</reference>
<dbReference type="Proteomes" id="UP000634136">
    <property type="component" value="Unassembled WGS sequence"/>
</dbReference>
<accession>A0A834W1U1</accession>
<dbReference type="PANTHER" id="PTHR47863:SF4">
    <property type="entry name" value="RING_FYVE_PHD ZINC FINGER SUPERFAMILY PROTEIN"/>
    <property type="match status" value="1"/>
</dbReference>
<name>A0A834W1U1_9FABA</name>
<comment type="caution">
    <text evidence="1">The sequence shown here is derived from an EMBL/GenBank/DDBJ whole genome shotgun (WGS) entry which is preliminary data.</text>
</comment>
<proteinExistence type="predicted"/>
<dbReference type="PANTHER" id="PTHR47863">
    <property type="entry name" value="RING/FYVE/PHD ZINC FINGER SUPERFAMILY PROTEIN"/>
    <property type="match status" value="1"/>
</dbReference>
<dbReference type="AlphaFoldDB" id="A0A834W1U1"/>
<evidence type="ECO:0000313" key="1">
    <source>
        <dbReference type="EMBL" id="KAF7802731.1"/>
    </source>
</evidence>
<keyword evidence="2" id="KW-1185">Reference proteome</keyword>
<sequence>MWQIWENPTSANPNSSQKLVASDETIVDAVNGYGAELIDFADKNYEFLSSLYVSRNDFTTSTEMGEENICMKYKKDGTLLVCKTTTCQLMVHENYLGAPAKHDEEVNRYGPEHNNMIDFANKHHEFFISLFVSRTYFTTSTEMEEENICMKFKIDVNGYVAEHNNMNDFAEKTMNS</sequence>